<name>A0A9P5TQL7_GYMJU</name>
<proteinExistence type="predicted"/>
<dbReference type="EMBL" id="JADNYJ010000016">
    <property type="protein sequence ID" value="KAF8906958.1"/>
    <property type="molecule type" value="Genomic_DNA"/>
</dbReference>
<evidence type="ECO:0000313" key="2">
    <source>
        <dbReference type="Proteomes" id="UP000724874"/>
    </source>
</evidence>
<dbReference type="Proteomes" id="UP000724874">
    <property type="component" value="Unassembled WGS sequence"/>
</dbReference>
<protein>
    <submittedName>
        <fullName evidence="1">Uncharacterized protein</fullName>
    </submittedName>
</protein>
<accession>A0A9P5TQL7</accession>
<comment type="caution">
    <text evidence="1">The sequence shown here is derived from an EMBL/GenBank/DDBJ whole genome shotgun (WGS) entry which is preliminary data.</text>
</comment>
<dbReference type="AlphaFoldDB" id="A0A9P5TQL7"/>
<organism evidence="1 2">
    <name type="scientific">Gymnopilus junonius</name>
    <name type="common">Spectacular rustgill mushroom</name>
    <name type="synonym">Gymnopilus spectabilis subsp. junonius</name>
    <dbReference type="NCBI Taxonomy" id="109634"/>
    <lineage>
        <taxon>Eukaryota</taxon>
        <taxon>Fungi</taxon>
        <taxon>Dikarya</taxon>
        <taxon>Basidiomycota</taxon>
        <taxon>Agaricomycotina</taxon>
        <taxon>Agaricomycetes</taxon>
        <taxon>Agaricomycetidae</taxon>
        <taxon>Agaricales</taxon>
        <taxon>Agaricineae</taxon>
        <taxon>Hymenogastraceae</taxon>
        <taxon>Gymnopilus</taxon>
    </lineage>
</organism>
<gene>
    <name evidence="1" type="ORF">CPB84DRAFT_1878072</name>
</gene>
<evidence type="ECO:0000313" key="1">
    <source>
        <dbReference type="EMBL" id="KAF8906958.1"/>
    </source>
</evidence>
<keyword evidence="2" id="KW-1185">Reference proteome</keyword>
<sequence>MALLEKFNNFKDPRDLQGILSFSKDTQRCLRAAQVAKYAFGNQNVTVKDVQIAEAPARESTDAVESVHKDAWSTLTPGICDGKKKGANLNAITIIIVIEFVTYLRWWREVSGGDPVWPLLFECTVGSTWFGALIQEKGHRLPWWKFSISRLQEREVTMQRQWWEVGNKSNKLRCTCGWRPLVMKKQRKDSGTTSRCLPLHGSLLLLAIAHHHVLPVMHPLTYLAYLVGFAREWNLVSYQLTWAGFVHL</sequence>
<reference evidence="1" key="1">
    <citation type="submission" date="2020-11" db="EMBL/GenBank/DDBJ databases">
        <authorList>
            <consortium name="DOE Joint Genome Institute"/>
            <person name="Ahrendt S."/>
            <person name="Riley R."/>
            <person name="Andreopoulos W."/>
            <person name="LaButti K."/>
            <person name="Pangilinan J."/>
            <person name="Ruiz-duenas F.J."/>
            <person name="Barrasa J.M."/>
            <person name="Sanchez-Garcia M."/>
            <person name="Camarero S."/>
            <person name="Miyauchi S."/>
            <person name="Serrano A."/>
            <person name="Linde D."/>
            <person name="Babiker R."/>
            <person name="Drula E."/>
            <person name="Ayuso-Fernandez I."/>
            <person name="Pacheco R."/>
            <person name="Padilla G."/>
            <person name="Ferreira P."/>
            <person name="Barriuso J."/>
            <person name="Kellner H."/>
            <person name="Castanera R."/>
            <person name="Alfaro M."/>
            <person name="Ramirez L."/>
            <person name="Pisabarro A.G."/>
            <person name="Kuo A."/>
            <person name="Tritt A."/>
            <person name="Lipzen A."/>
            <person name="He G."/>
            <person name="Yan M."/>
            <person name="Ng V."/>
            <person name="Cullen D."/>
            <person name="Martin F."/>
            <person name="Rosso M.-N."/>
            <person name="Henrissat B."/>
            <person name="Hibbett D."/>
            <person name="Martinez A.T."/>
            <person name="Grigoriev I.V."/>
        </authorList>
    </citation>
    <scope>NUCLEOTIDE SEQUENCE</scope>
    <source>
        <strain evidence="1">AH 44721</strain>
    </source>
</reference>